<proteinExistence type="predicted"/>
<dbReference type="AlphaFoldDB" id="A0A9D2P3U0"/>
<evidence type="ECO:0000313" key="1">
    <source>
        <dbReference type="EMBL" id="HJC43630.1"/>
    </source>
</evidence>
<sequence>MIFDFYLWTLDIDVDATKKLYIQNNFAEDRMVNERFVNAFTKEQKAFFDSVGVDPMRVRAEEKVHDIPEDGEVQTGKVYVRTFDFLMCGKFMALPDFYRELYSDEEVFGDTLPEALETTQTDEDKMPIYDLGEFGVIFKHPYFRDPQKFSEWECGYILGSILTMKDL</sequence>
<dbReference type="EMBL" id="DWWI01000175">
    <property type="protein sequence ID" value="HJC43630.1"/>
    <property type="molecule type" value="Genomic_DNA"/>
</dbReference>
<organism evidence="1 2">
    <name type="scientific">Candidatus Mediterraneibacter gallistercoris</name>
    <dbReference type="NCBI Taxonomy" id="2838671"/>
    <lineage>
        <taxon>Bacteria</taxon>
        <taxon>Bacillati</taxon>
        <taxon>Bacillota</taxon>
        <taxon>Clostridia</taxon>
        <taxon>Lachnospirales</taxon>
        <taxon>Lachnospiraceae</taxon>
        <taxon>Mediterraneibacter</taxon>
    </lineage>
</organism>
<accession>A0A9D2P3U0</accession>
<gene>
    <name evidence="1" type="ORF">H9756_08140</name>
</gene>
<comment type="caution">
    <text evidence="1">The sequence shown here is derived from an EMBL/GenBank/DDBJ whole genome shotgun (WGS) entry which is preliminary data.</text>
</comment>
<reference evidence="1" key="2">
    <citation type="submission" date="2021-04" db="EMBL/GenBank/DDBJ databases">
        <authorList>
            <person name="Gilroy R."/>
        </authorList>
    </citation>
    <scope>NUCLEOTIDE SEQUENCE</scope>
    <source>
        <strain evidence="1">CHK165-2605</strain>
    </source>
</reference>
<protein>
    <submittedName>
        <fullName evidence="1">Toxin-antitoxin system protein</fullName>
    </submittedName>
</protein>
<reference evidence="1" key="1">
    <citation type="journal article" date="2021" name="PeerJ">
        <title>Extensive microbial diversity within the chicken gut microbiome revealed by metagenomics and culture.</title>
        <authorList>
            <person name="Gilroy R."/>
            <person name="Ravi A."/>
            <person name="Getino M."/>
            <person name="Pursley I."/>
            <person name="Horton D.L."/>
            <person name="Alikhan N.F."/>
            <person name="Baker D."/>
            <person name="Gharbi K."/>
            <person name="Hall N."/>
            <person name="Watson M."/>
            <person name="Adriaenssens E.M."/>
            <person name="Foster-Nyarko E."/>
            <person name="Jarju S."/>
            <person name="Secka A."/>
            <person name="Antonio M."/>
            <person name="Oren A."/>
            <person name="Chaudhuri R.R."/>
            <person name="La Ragione R."/>
            <person name="Hildebrand F."/>
            <person name="Pallen M.J."/>
        </authorList>
    </citation>
    <scope>NUCLEOTIDE SEQUENCE</scope>
    <source>
        <strain evidence="1">CHK165-2605</strain>
    </source>
</reference>
<dbReference type="Proteomes" id="UP000823895">
    <property type="component" value="Unassembled WGS sequence"/>
</dbReference>
<evidence type="ECO:0000313" key="2">
    <source>
        <dbReference type="Proteomes" id="UP000823895"/>
    </source>
</evidence>
<name>A0A9D2P3U0_9FIRM</name>